<protein>
    <submittedName>
        <fullName evidence="1">Uncharacterized protein</fullName>
    </submittedName>
</protein>
<sequence length="65" mass="7045">MLKMGGILSGGYFLNAPVYSDWAEEKRAFQAGRPRPVLTAAILCRDRGKCSSRQTQVSDKAGVNA</sequence>
<accession>A0A3P2AB88</accession>
<dbReference type="Proteomes" id="UP000279562">
    <property type="component" value="Unassembled WGS sequence"/>
</dbReference>
<dbReference type="AlphaFoldDB" id="A0A3P2AB88"/>
<organism evidence="1 2">
    <name type="scientific">Prevotella heparinolytica</name>
    <dbReference type="NCBI Taxonomy" id="28113"/>
    <lineage>
        <taxon>Bacteria</taxon>
        <taxon>Pseudomonadati</taxon>
        <taxon>Bacteroidota</taxon>
        <taxon>Bacteroidia</taxon>
        <taxon>Bacteroidales</taxon>
        <taxon>Bacteroidaceae</taxon>
        <taxon>Bacteroides</taxon>
    </lineage>
</organism>
<evidence type="ECO:0000313" key="2">
    <source>
        <dbReference type="Proteomes" id="UP000279562"/>
    </source>
</evidence>
<name>A0A3P2AB88_9BACE</name>
<reference evidence="1 2" key="1">
    <citation type="submission" date="2018-11" db="EMBL/GenBank/DDBJ databases">
        <title>Genomes From Bacteria Associated with the Canine Oral Cavity: a Test Case for Automated Genome-Based Taxonomic Assignment.</title>
        <authorList>
            <person name="Coil D.A."/>
            <person name="Jospin G."/>
            <person name="Darling A.E."/>
            <person name="Wallis C."/>
            <person name="Davis I.J."/>
            <person name="Harris S."/>
            <person name="Eisen J.A."/>
            <person name="Holcombe L.J."/>
            <person name="O'Flynn C."/>
        </authorList>
    </citation>
    <scope>NUCLEOTIDE SEQUENCE [LARGE SCALE GENOMIC DNA]</scope>
    <source>
        <strain evidence="1 2">OH1047_COT-310</strain>
    </source>
</reference>
<gene>
    <name evidence="1" type="ORF">EII33_02800</name>
</gene>
<evidence type="ECO:0000313" key="1">
    <source>
        <dbReference type="EMBL" id="RRD92697.1"/>
    </source>
</evidence>
<dbReference type="EMBL" id="RQYF01000007">
    <property type="protein sequence ID" value="RRD92697.1"/>
    <property type="molecule type" value="Genomic_DNA"/>
</dbReference>
<dbReference type="RefSeq" id="WP_125238439.1">
    <property type="nucleotide sequence ID" value="NZ_RQYF01000007.1"/>
</dbReference>
<comment type="caution">
    <text evidence="1">The sequence shown here is derived from an EMBL/GenBank/DDBJ whole genome shotgun (WGS) entry which is preliminary data.</text>
</comment>
<keyword evidence="2" id="KW-1185">Reference proteome</keyword>
<proteinExistence type="predicted"/>